<organism evidence="1">
    <name type="scientific">viral metagenome</name>
    <dbReference type="NCBI Taxonomy" id="1070528"/>
    <lineage>
        <taxon>unclassified sequences</taxon>
        <taxon>metagenomes</taxon>
        <taxon>organismal metagenomes</taxon>
    </lineage>
</organism>
<protein>
    <submittedName>
        <fullName evidence="1">Uncharacterized protein</fullName>
    </submittedName>
</protein>
<sequence>MKGQDRFIAEFCDRCDVKRECRLEGPVLVKAFGWQYVYGVWGGVDWTCRTGEDEVSYRKRVGLR</sequence>
<evidence type="ECO:0000313" key="1">
    <source>
        <dbReference type="EMBL" id="QJI03112.1"/>
    </source>
</evidence>
<dbReference type="AlphaFoldDB" id="A0A6M3XZ68"/>
<accession>A0A6M3XZ68</accession>
<name>A0A6M3XZ68_9ZZZZ</name>
<gene>
    <name evidence="1" type="ORF">TM448B04103_0005</name>
</gene>
<dbReference type="EMBL" id="MT145059">
    <property type="protein sequence ID" value="QJI03112.1"/>
    <property type="molecule type" value="Genomic_DNA"/>
</dbReference>
<reference evidence="1" key="1">
    <citation type="submission" date="2020-03" db="EMBL/GenBank/DDBJ databases">
        <title>The deep terrestrial virosphere.</title>
        <authorList>
            <person name="Holmfeldt K."/>
            <person name="Nilsson E."/>
            <person name="Simone D."/>
            <person name="Lopez-Fernandez M."/>
            <person name="Wu X."/>
            <person name="de Brujin I."/>
            <person name="Lundin D."/>
            <person name="Andersson A."/>
            <person name="Bertilsson S."/>
            <person name="Dopson M."/>
        </authorList>
    </citation>
    <scope>NUCLEOTIDE SEQUENCE</scope>
    <source>
        <strain evidence="1">TM448B04103</strain>
    </source>
</reference>
<proteinExistence type="predicted"/>